<dbReference type="HAMAP" id="MF_01216">
    <property type="entry name" value="Azoreductase_type1"/>
    <property type="match status" value="1"/>
</dbReference>
<dbReference type="PANTHER" id="PTHR43741:SF4">
    <property type="entry name" value="FMN-DEPENDENT NADH:QUINONE OXIDOREDUCTASE"/>
    <property type="match status" value="1"/>
</dbReference>
<keyword evidence="2 6" id="KW-0288">FMN</keyword>
<reference evidence="8 9" key="1">
    <citation type="journal article" date="2014" name="Genome Announc.">
        <title>Complete Genome Sequence of the Model Rhizosphere Strain Azospirillum brasilense Az39, Successfully Applied in Agriculture.</title>
        <authorList>
            <person name="Rivera D."/>
            <person name="Revale S."/>
            <person name="Molina R."/>
            <person name="Gualpa J."/>
            <person name="Puente M."/>
            <person name="Maroniche G."/>
            <person name="Paris G."/>
            <person name="Baker D."/>
            <person name="Clavijo B."/>
            <person name="McLay K."/>
            <person name="Spaepen S."/>
            <person name="Perticari A."/>
            <person name="Vazquez M."/>
            <person name="Wisniewski-Dye F."/>
            <person name="Watkins C."/>
            <person name="Martinez-Abarca F."/>
            <person name="Vanderleyden J."/>
            <person name="Cassan F."/>
        </authorList>
    </citation>
    <scope>NUCLEOTIDE SEQUENCE [LARGE SCALE GENOMIC DNA]</scope>
    <source>
        <strain evidence="8 9">Az39</strain>
    </source>
</reference>
<dbReference type="GO" id="GO:0010181">
    <property type="term" value="F:FMN binding"/>
    <property type="evidence" value="ECO:0007669"/>
    <property type="project" value="UniProtKB-UniRule"/>
</dbReference>
<dbReference type="EC" id="1.6.5.-" evidence="6"/>
<dbReference type="KEGG" id="abq:ABAZ39_09970"/>
<feature type="binding site" evidence="6">
    <location>
        <begin position="140"/>
        <end position="143"/>
    </location>
    <ligand>
        <name>FMN</name>
        <dbReference type="ChEBI" id="CHEBI:58210"/>
    </ligand>
</feature>
<protein>
    <recommendedName>
        <fullName evidence="6">FMN dependent NADH:quinone oxidoreductase</fullName>
        <ecNumber evidence="6">1.6.5.-</ecNumber>
    </recommendedName>
    <alternativeName>
        <fullName evidence="6">Azo-dye reductase</fullName>
    </alternativeName>
    <alternativeName>
        <fullName evidence="6">FMN-dependent NADH-azo compound oxidoreductase</fullName>
    </alternativeName>
    <alternativeName>
        <fullName evidence="6">FMN-dependent NADH-azoreductase</fullName>
        <ecNumber evidence="6">1.7.1.17</ecNumber>
    </alternativeName>
</protein>
<evidence type="ECO:0000259" key="7">
    <source>
        <dbReference type="Pfam" id="PF02525"/>
    </source>
</evidence>
<evidence type="ECO:0000256" key="6">
    <source>
        <dbReference type="HAMAP-Rule" id="MF_01216"/>
    </source>
</evidence>
<dbReference type="InterPro" id="IPR029039">
    <property type="entry name" value="Flavoprotein-like_sf"/>
</dbReference>
<dbReference type="RefSeq" id="WP_038528963.1">
    <property type="nucleotide sequence ID" value="NZ_CP007793.1"/>
</dbReference>
<sequence>MKILRIDSSPLGDASVSRQLTGSIVAALLQATPDAEVSARDLTVAPPDHLTGELMQVVKFRNLEGLTARQQEELALTDALVDEFLAADVVVIGAPMYNFTVPTQLKAWIDRIAQAGRTFRYTETGPVGLAGGKKVYIASTRGGVYSTNAAMSALDHQEAFLRTVLGFLGVTDVTVIRAEGVGMGPDARAKALAAAQQEIDALATPVAA</sequence>
<evidence type="ECO:0000256" key="5">
    <source>
        <dbReference type="ARBA" id="ARBA00048542"/>
    </source>
</evidence>
<evidence type="ECO:0000256" key="2">
    <source>
        <dbReference type="ARBA" id="ARBA00022643"/>
    </source>
</evidence>
<proteinExistence type="inferred from homology"/>
<evidence type="ECO:0000313" key="8">
    <source>
        <dbReference type="EMBL" id="AIB12317.1"/>
    </source>
</evidence>
<dbReference type="InterPro" id="IPR050104">
    <property type="entry name" value="FMN-dep_NADH:Q_OxRdtase_AzoR1"/>
</dbReference>
<dbReference type="SUPFAM" id="SSF52218">
    <property type="entry name" value="Flavoproteins"/>
    <property type="match status" value="1"/>
</dbReference>
<keyword evidence="3 6" id="KW-0560">Oxidoreductase</keyword>
<organism evidence="8 9">
    <name type="scientific">Azospirillum argentinense</name>
    <dbReference type="NCBI Taxonomy" id="2970906"/>
    <lineage>
        <taxon>Bacteria</taxon>
        <taxon>Pseudomonadati</taxon>
        <taxon>Pseudomonadota</taxon>
        <taxon>Alphaproteobacteria</taxon>
        <taxon>Rhodospirillales</taxon>
        <taxon>Azospirillaceae</taxon>
        <taxon>Azospirillum</taxon>
    </lineage>
</organism>
<comment type="subunit">
    <text evidence="6">Homodimer.</text>
</comment>
<dbReference type="GO" id="GO:0009055">
    <property type="term" value="F:electron transfer activity"/>
    <property type="evidence" value="ECO:0007669"/>
    <property type="project" value="UniProtKB-UniRule"/>
</dbReference>
<name>A0A060DHH0_9PROT</name>
<comment type="cofactor">
    <cofactor evidence="6">
        <name>FMN</name>
        <dbReference type="ChEBI" id="CHEBI:58210"/>
    </cofactor>
    <text evidence="6">Binds 1 FMN per subunit.</text>
</comment>
<feature type="binding site" evidence="6">
    <location>
        <begin position="15"/>
        <end position="17"/>
    </location>
    <ligand>
        <name>FMN</name>
        <dbReference type="ChEBI" id="CHEBI:58210"/>
    </ligand>
</feature>
<feature type="domain" description="Flavodoxin-like fold" evidence="7">
    <location>
        <begin position="1"/>
        <end position="201"/>
    </location>
</feature>
<dbReference type="Gene3D" id="3.40.50.360">
    <property type="match status" value="1"/>
</dbReference>
<dbReference type="Proteomes" id="UP000027186">
    <property type="component" value="Chromosome"/>
</dbReference>
<feature type="binding site" evidence="6">
    <location>
        <position position="9"/>
    </location>
    <ligand>
        <name>FMN</name>
        <dbReference type="ChEBI" id="CHEBI:58210"/>
    </ligand>
</feature>
<feature type="binding site" evidence="6">
    <location>
        <begin position="96"/>
        <end position="99"/>
    </location>
    <ligand>
        <name>FMN</name>
        <dbReference type="ChEBI" id="CHEBI:58210"/>
    </ligand>
</feature>
<comment type="catalytic activity">
    <reaction evidence="6">
        <text>2 a quinone + NADH + H(+) = 2 a 1,4-benzosemiquinone + NAD(+)</text>
        <dbReference type="Rhea" id="RHEA:65952"/>
        <dbReference type="ChEBI" id="CHEBI:15378"/>
        <dbReference type="ChEBI" id="CHEBI:57540"/>
        <dbReference type="ChEBI" id="CHEBI:57945"/>
        <dbReference type="ChEBI" id="CHEBI:132124"/>
        <dbReference type="ChEBI" id="CHEBI:134225"/>
    </reaction>
</comment>
<comment type="similarity">
    <text evidence="6">Belongs to the azoreductase type 1 family.</text>
</comment>
<evidence type="ECO:0000256" key="3">
    <source>
        <dbReference type="ARBA" id="ARBA00023002"/>
    </source>
</evidence>
<comment type="function">
    <text evidence="6">Also exhibits azoreductase activity. Catalyzes the reductive cleavage of the azo bond in aromatic azo compounds to the corresponding amines.</text>
</comment>
<dbReference type="InterPro" id="IPR003680">
    <property type="entry name" value="Flavodoxin_fold"/>
</dbReference>
<dbReference type="EMBL" id="CP007793">
    <property type="protein sequence ID" value="AIB12317.1"/>
    <property type="molecule type" value="Genomic_DNA"/>
</dbReference>
<evidence type="ECO:0000256" key="4">
    <source>
        <dbReference type="ARBA" id="ARBA00023027"/>
    </source>
</evidence>
<dbReference type="AlphaFoldDB" id="A0A060DHH0"/>
<comment type="function">
    <text evidence="6">Quinone reductase that provides resistance to thiol-specific stress caused by electrophilic quinones.</text>
</comment>
<keyword evidence="4 6" id="KW-0520">NAD</keyword>
<accession>A0A060DHH0</accession>
<keyword evidence="1 6" id="KW-0285">Flavoprotein</keyword>
<comment type="catalytic activity">
    <reaction evidence="5">
        <text>N,N-dimethyl-1,4-phenylenediamine + anthranilate + 2 NAD(+) = 2-(4-dimethylaminophenyl)diazenylbenzoate + 2 NADH + 2 H(+)</text>
        <dbReference type="Rhea" id="RHEA:55872"/>
        <dbReference type="ChEBI" id="CHEBI:15378"/>
        <dbReference type="ChEBI" id="CHEBI:15783"/>
        <dbReference type="ChEBI" id="CHEBI:16567"/>
        <dbReference type="ChEBI" id="CHEBI:57540"/>
        <dbReference type="ChEBI" id="CHEBI:57945"/>
        <dbReference type="ChEBI" id="CHEBI:71579"/>
        <dbReference type="EC" id="1.7.1.17"/>
    </reaction>
    <physiologicalReaction direction="right-to-left" evidence="5">
        <dbReference type="Rhea" id="RHEA:55874"/>
    </physiologicalReaction>
</comment>
<dbReference type="EC" id="1.7.1.17" evidence="6"/>
<evidence type="ECO:0000313" key="9">
    <source>
        <dbReference type="Proteomes" id="UP000027186"/>
    </source>
</evidence>
<dbReference type="GO" id="GO:0016655">
    <property type="term" value="F:oxidoreductase activity, acting on NAD(P)H, quinone or similar compound as acceptor"/>
    <property type="evidence" value="ECO:0007669"/>
    <property type="project" value="InterPro"/>
</dbReference>
<dbReference type="GO" id="GO:0016652">
    <property type="term" value="F:oxidoreductase activity, acting on NAD(P)H as acceptor"/>
    <property type="evidence" value="ECO:0007669"/>
    <property type="project" value="UniProtKB-UniRule"/>
</dbReference>
<dbReference type="InterPro" id="IPR023048">
    <property type="entry name" value="NADH:quinone_OxRdtase_FMN_depd"/>
</dbReference>
<evidence type="ECO:0000256" key="1">
    <source>
        <dbReference type="ARBA" id="ARBA00022630"/>
    </source>
</evidence>
<dbReference type="Pfam" id="PF02525">
    <property type="entry name" value="Flavodoxin_2"/>
    <property type="match status" value="1"/>
</dbReference>
<dbReference type="PANTHER" id="PTHR43741">
    <property type="entry name" value="FMN-DEPENDENT NADH-AZOREDUCTASE 1"/>
    <property type="match status" value="1"/>
</dbReference>
<gene>
    <name evidence="6" type="primary">azoR</name>
    <name evidence="8" type="ORF">ABAZ39_09970</name>
</gene>